<name>G0J0R0_CYCMS</name>
<keyword evidence="2" id="KW-1185">Reference proteome</keyword>
<reference evidence="2" key="1">
    <citation type="submission" date="2011-07" db="EMBL/GenBank/DDBJ databases">
        <title>The complete genome of Cyclobacterium marinum DSM 745.</title>
        <authorList>
            <person name="Lucas S."/>
            <person name="Han J."/>
            <person name="Lapidus A."/>
            <person name="Bruce D."/>
            <person name="Goodwin L."/>
            <person name="Pitluck S."/>
            <person name="Peters L."/>
            <person name="Kyrpides N."/>
            <person name="Mavromatis K."/>
            <person name="Ivanova N."/>
            <person name="Ovchinnikova G."/>
            <person name="Chertkov O."/>
            <person name="Detter J.C."/>
            <person name="Tapia R."/>
            <person name="Han C."/>
            <person name="Land M."/>
            <person name="Hauser L."/>
            <person name="Markowitz V."/>
            <person name="Cheng J.-F."/>
            <person name="Hugenholtz P."/>
            <person name="Woyke T."/>
            <person name="Wu D."/>
            <person name="Tindall B."/>
            <person name="Schuetze A."/>
            <person name="Brambilla E."/>
            <person name="Klenk H.-P."/>
            <person name="Eisen J.A."/>
        </authorList>
    </citation>
    <scope>NUCLEOTIDE SEQUENCE [LARGE SCALE GENOMIC DNA]</scope>
    <source>
        <strain evidence="2">ATCC 25205 / DSM 745 / LMG 13164 / NCIMB 1802</strain>
    </source>
</reference>
<evidence type="ECO:0008006" key="3">
    <source>
        <dbReference type="Google" id="ProtNLM"/>
    </source>
</evidence>
<dbReference type="KEGG" id="cmr:Cycma_0698"/>
<proteinExistence type="predicted"/>
<organism evidence="1 2">
    <name type="scientific">Cyclobacterium marinum (strain ATCC 25205 / DSM 745 / LMG 13164 / NCIMB 1802)</name>
    <name type="common">Flectobacillus marinus</name>
    <dbReference type="NCBI Taxonomy" id="880070"/>
    <lineage>
        <taxon>Bacteria</taxon>
        <taxon>Pseudomonadati</taxon>
        <taxon>Bacteroidota</taxon>
        <taxon>Cytophagia</taxon>
        <taxon>Cytophagales</taxon>
        <taxon>Cyclobacteriaceae</taxon>
        <taxon>Cyclobacterium</taxon>
    </lineage>
</organism>
<dbReference type="Proteomes" id="UP000001635">
    <property type="component" value="Chromosome"/>
</dbReference>
<sequence length="132" mass="15350">MSPRIQNCIDCGAPLNGRADKRFCDDYCRIHYNNKMKSGSNNLIRNINNALKKNRNILAGFLKEDEETAKISREKLLGNGFIFKYGTHSYTTKKGSKYIYCYDYGYLKLEHDLFLVVRLKTEHLDKPNFIKG</sequence>
<evidence type="ECO:0000313" key="1">
    <source>
        <dbReference type="EMBL" id="AEL24472.1"/>
    </source>
</evidence>
<accession>G0J0R0</accession>
<dbReference type="EMBL" id="CP002955">
    <property type="protein sequence ID" value="AEL24472.1"/>
    <property type="molecule type" value="Genomic_DNA"/>
</dbReference>
<dbReference type="STRING" id="880070.Cycma_0698"/>
<dbReference type="eggNOG" id="COG4068">
    <property type="taxonomic scope" value="Bacteria"/>
</dbReference>
<evidence type="ECO:0000313" key="2">
    <source>
        <dbReference type="Proteomes" id="UP000001635"/>
    </source>
</evidence>
<dbReference type="RefSeq" id="WP_014018770.1">
    <property type="nucleotide sequence ID" value="NC_015914.1"/>
</dbReference>
<dbReference type="AlphaFoldDB" id="G0J0R0"/>
<dbReference type="OrthoDB" id="5187906at2"/>
<gene>
    <name evidence="1" type="ordered locus">Cycma_0698</name>
</gene>
<dbReference type="HOGENOM" id="CLU_148614_0_0_10"/>
<protein>
    <recommendedName>
        <fullName evidence="3">DUF2116 family Zn-ribbon domain-containing protein</fullName>
    </recommendedName>
</protein>